<sequence>MKDKGKNSELETVLRCLRSLFVPFWGLVLQGNACRNADDLGDAANQQPRVFQPQITVGTTAD</sequence>
<dbReference type="AlphaFoldDB" id="A0A2A2MHG9"/>
<proteinExistence type="predicted"/>
<dbReference type="RefSeq" id="WP_020303853.1">
    <property type="nucleotide sequence ID" value="NZ_CALECD010000092.1"/>
</dbReference>
<comment type="caution">
    <text evidence="1">The sequence shown here is derived from an EMBL/GenBank/DDBJ whole genome shotgun (WGS) entry which is preliminary data.</text>
</comment>
<evidence type="ECO:0000313" key="2">
    <source>
        <dbReference type="Proteomes" id="UP000218796"/>
    </source>
</evidence>
<accession>A0A2A2MHG9</accession>
<organism evidence="1 2">
    <name type="scientific">Hafnia paralvei</name>
    <dbReference type="NCBI Taxonomy" id="546367"/>
    <lineage>
        <taxon>Bacteria</taxon>
        <taxon>Pseudomonadati</taxon>
        <taxon>Pseudomonadota</taxon>
        <taxon>Gammaproteobacteria</taxon>
        <taxon>Enterobacterales</taxon>
        <taxon>Hafniaceae</taxon>
        <taxon>Hafnia</taxon>
    </lineage>
</organism>
<name>A0A2A2MHG9_9GAMM</name>
<keyword evidence="2" id="KW-1185">Reference proteome</keyword>
<gene>
    <name evidence="1" type="ORF">CJD50_02775</name>
</gene>
<dbReference type="EMBL" id="NQMS01000001">
    <property type="protein sequence ID" value="PAV98412.1"/>
    <property type="molecule type" value="Genomic_DNA"/>
</dbReference>
<dbReference type="GeneID" id="69638063"/>
<evidence type="ECO:0000313" key="1">
    <source>
        <dbReference type="EMBL" id="PAV98412.1"/>
    </source>
</evidence>
<dbReference type="Proteomes" id="UP000218796">
    <property type="component" value="Unassembled WGS sequence"/>
</dbReference>
<reference evidence="1 2" key="1">
    <citation type="submission" date="2017-08" db="EMBL/GenBank/DDBJ databases">
        <title>Draft Genome Sequence of Hafnia alvei CITHA-6 Isolated from Raw Bovine Milk.</title>
        <authorList>
            <person name="Culligan E.P."/>
            <person name="Mcsweeney A."/>
            <person name="O'Doherty C."/>
            <person name="Gleeson E."/>
            <person name="O'Riordan D."/>
            <person name="Sleator R.D."/>
        </authorList>
    </citation>
    <scope>NUCLEOTIDE SEQUENCE [LARGE SCALE GENOMIC DNA]</scope>
    <source>
        <strain evidence="1 2">CITHA-6</strain>
    </source>
</reference>
<protein>
    <submittedName>
        <fullName evidence="1">Uncharacterized protein</fullName>
    </submittedName>
</protein>